<dbReference type="KEGG" id="poz:I0K15_03595"/>
<gene>
    <name evidence="1" type="ORF">I0K15_03595</name>
</gene>
<proteinExistence type="predicted"/>
<dbReference type="EMBL" id="CP064942">
    <property type="protein sequence ID" value="QPH54864.1"/>
    <property type="molecule type" value="Genomic_DNA"/>
</dbReference>
<sequence length="182" mass="19528">MPFARFTLAALAALAACGPIVPRGGERAFVDGQPLTVASSEVALASDRFREFTGGGVADLYAVLRPAGTVTAVCGYARVRGNGVSERVFDNAFEDVAVRIPGTRLVGATDYFPVVRADSPAPAVLPCYTTRVAWTDEVAEATPDFDYNCRDGSDERRRNGILVSHGSDNNCPIFEERISFDF</sequence>
<dbReference type="AlphaFoldDB" id="A0A7S9LT86"/>
<reference evidence="1 2" key="1">
    <citation type="submission" date="2020-11" db="EMBL/GenBank/DDBJ databases">
        <title>Description of Pontivivens ytuae sp. nov. isolated from deep sea sediment of Mariana Trench.</title>
        <authorList>
            <person name="Wang Z."/>
            <person name="Sun Q.-L."/>
            <person name="Xu X.-D."/>
            <person name="Tang Y.-Z."/>
            <person name="Zhang J."/>
        </authorList>
    </citation>
    <scope>NUCLEOTIDE SEQUENCE [LARGE SCALE GENOMIC DNA]</scope>
    <source>
        <strain evidence="1 2">MT2928</strain>
    </source>
</reference>
<accession>A0A7S9LT86</accession>
<protein>
    <recommendedName>
        <fullName evidence="3">Lipoprotein</fullName>
    </recommendedName>
</protein>
<dbReference type="PROSITE" id="PS51257">
    <property type="entry name" value="PROKAR_LIPOPROTEIN"/>
    <property type="match status" value="1"/>
</dbReference>
<dbReference type="Proteomes" id="UP000594800">
    <property type="component" value="Chromosome"/>
</dbReference>
<organism evidence="1 2">
    <name type="scientific">Pontivivens ytuae</name>
    <dbReference type="NCBI Taxonomy" id="2789856"/>
    <lineage>
        <taxon>Bacteria</taxon>
        <taxon>Pseudomonadati</taxon>
        <taxon>Pseudomonadota</taxon>
        <taxon>Alphaproteobacteria</taxon>
        <taxon>Rhodobacterales</taxon>
        <taxon>Paracoccaceae</taxon>
        <taxon>Pontivivens</taxon>
    </lineage>
</organism>
<evidence type="ECO:0000313" key="1">
    <source>
        <dbReference type="EMBL" id="QPH54864.1"/>
    </source>
</evidence>
<evidence type="ECO:0000313" key="2">
    <source>
        <dbReference type="Proteomes" id="UP000594800"/>
    </source>
</evidence>
<name>A0A7S9LT86_9RHOB</name>
<dbReference type="RefSeq" id="WP_196104065.1">
    <property type="nucleotide sequence ID" value="NZ_CP064942.1"/>
</dbReference>
<keyword evidence="2" id="KW-1185">Reference proteome</keyword>
<evidence type="ECO:0008006" key="3">
    <source>
        <dbReference type="Google" id="ProtNLM"/>
    </source>
</evidence>